<sequence>MVNDEEVTDTLTVARAFNKQHKNVLQLVDNKLHSAELSAQLKNMFTEFTYQDTSGKNNKAYQMNRDGFIFLVTSFRGTKVDLVKLAFIEAFKYYEQLAKAPEKKQLANDVELHLIGTLNFNGQNVRVLKGDGDTIYYLFADFTKAVGYSSNSNVNWGRHGGVLHARVSELTEVGNHFNVISLERLSNILPKLKRDTRQRRLIFKFYDQEQGKTLYGKQDPRETKAYKQDVSKILKLIELAKVNGNTKIIPDLIAEAEQSI</sequence>
<protein>
    <submittedName>
        <fullName evidence="1">Rha family transcriptional regulator</fullName>
    </submittedName>
</protein>
<evidence type="ECO:0000313" key="2">
    <source>
        <dbReference type="Proteomes" id="UP001596158"/>
    </source>
</evidence>
<dbReference type="EMBL" id="JBHSSG010000010">
    <property type="protein sequence ID" value="MFC6178655.1"/>
    <property type="molecule type" value="Genomic_DNA"/>
</dbReference>
<gene>
    <name evidence="1" type="ORF">ACFQGR_04550</name>
</gene>
<dbReference type="NCBIfam" id="TIGR02681">
    <property type="entry name" value="phage_pRha"/>
    <property type="match status" value="1"/>
</dbReference>
<dbReference type="Pfam" id="PF09669">
    <property type="entry name" value="Phage_pRha"/>
    <property type="match status" value="1"/>
</dbReference>
<comment type="caution">
    <text evidence="1">The sequence shown here is derived from an EMBL/GenBank/DDBJ whole genome shotgun (WGS) entry which is preliminary data.</text>
</comment>
<dbReference type="InterPro" id="IPR014054">
    <property type="entry name" value="Phage_regulatory_Rha"/>
</dbReference>
<dbReference type="Proteomes" id="UP001596158">
    <property type="component" value="Unassembled WGS sequence"/>
</dbReference>
<reference evidence="2" key="1">
    <citation type="journal article" date="2019" name="Int. J. Syst. Evol. Microbiol.">
        <title>The Global Catalogue of Microorganisms (GCM) 10K type strain sequencing project: providing services to taxonomists for standard genome sequencing and annotation.</title>
        <authorList>
            <consortium name="The Broad Institute Genomics Platform"/>
            <consortium name="The Broad Institute Genome Sequencing Center for Infectious Disease"/>
            <person name="Wu L."/>
            <person name="Ma J."/>
        </authorList>
    </citation>
    <scope>NUCLEOTIDE SEQUENCE [LARGE SCALE GENOMIC DNA]</scope>
    <source>
        <strain evidence="2">CCM 8924</strain>
    </source>
</reference>
<dbReference type="RefSeq" id="WP_170999660.1">
    <property type="nucleotide sequence ID" value="NZ_BJDT01000004.1"/>
</dbReference>
<keyword evidence="2" id="KW-1185">Reference proteome</keyword>
<evidence type="ECO:0000313" key="1">
    <source>
        <dbReference type="EMBL" id="MFC6178655.1"/>
    </source>
</evidence>
<organism evidence="1 2">
    <name type="scientific">Weissella sagaensis</name>
    <dbReference type="NCBI Taxonomy" id="2559928"/>
    <lineage>
        <taxon>Bacteria</taxon>
        <taxon>Bacillati</taxon>
        <taxon>Bacillota</taxon>
        <taxon>Bacilli</taxon>
        <taxon>Lactobacillales</taxon>
        <taxon>Lactobacillaceae</taxon>
        <taxon>Weissella</taxon>
    </lineage>
</organism>
<accession>A0ABW1RT88</accession>
<name>A0ABW1RT88_9LACO</name>
<proteinExistence type="predicted"/>